<gene>
    <name evidence="8" type="ORF">ODALV1_LOCUS31665</name>
</gene>
<feature type="domain" description="C2H2-type" evidence="7">
    <location>
        <begin position="618"/>
        <end position="646"/>
    </location>
</feature>
<feature type="compositionally biased region" description="Acidic residues" evidence="6">
    <location>
        <begin position="323"/>
        <end position="340"/>
    </location>
</feature>
<feature type="compositionally biased region" description="Basic and acidic residues" evidence="6">
    <location>
        <begin position="255"/>
        <end position="275"/>
    </location>
</feature>
<protein>
    <recommendedName>
        <fullName evidence="7">C2H2-type domain-containing protein</fullName>
    </recommendedName>
</protein>
<evidence type="ECO:0000256" key="5">
    <source>
        <dbReference type="PROSITE-ProRule" id="PRU00042"/>
    </source>
</evidence>
<feature type="domain" description="C2H2-type" evidence="7">
    <location>
        <begin position="572"/>
        <end position="600"/>
    </location>
</feature>
<feature type="region of interest" description="Disordered" evidence="6">
    <location>
        <begin position="193"/>
        <end position="236"/>
    </location>
</feature>
<dbReference type="InterPro" id="IPR013087">
    <property type="entry name" value="Znf_C2H2_type"/>
</dbReference>
<keyword evidence="3 5" id="KW-0863">Zinc-finger</keyword>
<evidence type="ECO:0000256" key="3">
    <source>
        <dbReference type="ARBA" id="ARBA00022771"/>
    </source>
</evidence>
<feature type="domain" description="C2H2-type" evidence="7">
    <location>
        <begin position="752"/>
        <end position="783"/>
    </location>
</feature>
<feature type="compositionally biased region" description="Polar residues" evidence="6">
    <location>
        <begin position="205"/>
        <end position="216"/>
    </location>
</feature>
<feature type="domain" description="C2H2-type" evidence="7">
    <location>
        <begin position="783"/>
        <end position="810"/>
    </location>
</feature>
<feature type="domain" description="C2H2-type" evidence="7">
    <location>
        <begin position="380"/>
        <end position="410"/>
    </location>
</feature>
<organism evidence="8 9">
    <name type="scientific">Orchesella dallaii</name>
    <dbReference type="NCBI Taxonomy" id="48710"/>
    <lineage>
        <taxon>Eukaryota</taxon>
        <taxon>Metazoa</taxon>
        <taxon>Ecdysozoa</taxon>
        <taxon>Arthropoda</taxon>
        <taxon>Hexapoda</taxon>
        <taxon>Collembola</taxon>
        <taxon>Entomobryomorpha</taxon>
        <taxon>Entomobryoidea</taxon>
        <taxon>Orchesellidae</taxon>
        <taxon>Orchesellinae</taxon>
        <taxon>Orchesella</taxon>
    </lineage>
</organism>
<feature type="domain" description="C2H2-type" evidence="7">
    <location>
        <begin position="488"/>
        <end position="515"/>
    </location>
</feature>
<dbReference type="EMBL" id="CAXLJM020000196">
    <property type="protein sequence ID" value="CAL8149209.1"/>
    <property type="molecule type" value="Genomic_DNA"/>
</dbReference>
<proteinExistence type="predicted"/>
<dbReference type="InterPro" id="IPR036236">
    <property type="entry name" value="Znf_C2H2_sf"/>
</dbReference>
<reference evidence="8 9" key="1">
    <citation type="submission" date="2024-08" db="EMBL/GenBank/DDBJ databases">
        <authorList>
            <person name="Cucini C."/>
            <person name="Frati F."/>
        </authorList>
    </citation>
    <scope>NUCLEOTIDE SEQUENCE [LARGE SCALE GENOMIC DNA]</scope>
</reference>
<dbReference type="PROSITE" id="PS50157">
    <property type="entry name" value="ZINC_FINGER_C2H2_2"/>
    <property type="match status" value="9"/>
</dbReference>
<keyword evidence="9" id="KW-1185">Reference proteome</keyword>
<dbReference type="Proteomes" id="UP001642540">
    <property type="component" value="Unassembled WGS sequence"/>
</dbReference>
<name>A0ABP1SA96_9HEXA</name>
<feature type="domain" description="C2H2-type" evidence="7">
    <location>
        <begin position="452"/>
        <end position="481"/>
    </location>
</feature>
<evidence type="ECO:0000259" key="7">
    <source>
        <dbReference type="PROSITE" id="PS50157"/>
    </source>
</evidence>
<dbReference type="Gene3D" id="3.30.160.60">
    <property type="entry name" value="Classic Zinc Finger"/>
    <property type="match status" value="6"/>
</dbReference>
<feature type="compositionally biased region" description="Basic and acidic residues" evidence="6">
    <location>
        <begin position="309"/>
        <end position="322"/>
    </location>
</feature>
<keyword evidence="4" id="KW-0862">Zinc</keyword>
<keyword evidence="1" id="KW-0479">Metal-binding</keyword>
<dbReference type="PROSITE" id="PS00028">
    <property type="entry name" value="ZINC_FINGER_C2H2_1"/>
    <property type="match status" value="10"/>
</dbReference>
<sequence>MMKNPRSVCFLCLKRFVGVKVTSESEFEREVEKKEPKEQQPLLIRFFNFAQNYLGISPPIGIQHSVLIEKENEAFCEKCELVVINPICQLYLQLVSIKLRLSWELGQLGKLLHPSKMSGTEITECDGEFEPESETEQMLLTSLTQQLGIPNVTHLEGFRNSVTSKCELERKSGLPTLMVERLEKKQKVALTKSFSETENGKQVDFGSQVSTPTQVERPTKRPPRVTTKSTADVSAVDDIRNPKLKIVNVEVEELQLSRESGRRRRDNDNNSKDGQESTLLESGEDIEDSHDFEDSFLPDGPLDLDPDEKDGKSKSSRAREADSSEPEQEDGNEMSDSDSSDDPRFRAEDGDSDCELTEVIPLKGSSSKSTPRSHRKKGCYKCADCGNPSTSKWKLTHHMKECKAHIERQILRRKSGEVMACCFCHRSYSTQSLLQTHLIGFHNELLSKEARFLCEVSGCNQSFERHLELAQHLCSHVDSDSGAPLSTYTCDSCGFAFLKKEELCRHKMVHNKQKPFNECSECGKSFETKARERYHFRMVHKPTSCSSCEVVSNGLYELQEHMSKNHDITNSFPCPVCHKKLKTKLTLYMHTRHVHNKSLQTMEKEEGGERLVEQLRPHKCQVCSKGFHSEYTLRRHILNVHGDESHMCAQCGSIYKSKKYLDAHVLRQHPDHAGQGQGSFECAHCPAKFRWQAVLHRHLLKTHTDKKIEELEGLLECKVCGLRLEKMRACLMKRHMEKHIPLEERRSQGKMHICHVCGKEFLSIEYYNSHIVTHEENHTGDTHKCHICNKHFYYKHKLRDHLLTHQEAGEPQN</sequence>
<feature type="region of interest" description="Disordered" evidence="6">
    <location>
        <begin position="255"/>
        <end position="377"/>
    </location>
</feature>
<dbReference type="PANTHER" id="PTHR24379:SF127">
    <property type="entry name" value="BLOODY FINGERS-RELATED"/>
    <property type="match status" value="1"/>
</dbReference>
<feature type="domain" description="C2H2-type" evidence="7">
    <location>
        <begin position="680"/>
        <end position="708"/>
    </location>
</feature>
<evidence type="ECO:0000256" key="1">
    <source>
        <dbReference type="ARBA" id="ARBA00022723"/>
    </source>
</evidence>
<dbReference type="PANTHER" id="PTHR24379">
    <property type="entry name" value="KRAB AND ZINC FINGER DOMAIN-CONTAINING"/>
    <property type="match status" value="1"/>
</dbReference>
<evidence type="ECO:0000256" key="4">
    <source>
        <dbReference type="ARBA" id="ARBA00022833"/>
    </source>
</evidence>
<evidence type="ECO:0000256" key="2">
    <source>
        <dbReference type="ARBA" id="ARBA00022737"/>
    </source>
</evidence>
<feature type="compositionally biased region" description="Acidic residues" evidence="6">
    <location>
        <begin position="282"/>
        <end position="308"/>
    </location>
</feature>
<evidence type="ECO:0000313" key="8">
    <source>
        <dbReference type="EMBL" id="CAL8149209.1"/>
    </source>
</evidence>
<dbReference type="SMART" id="SM00355">
    <property type="entry name" value="ZnF_C2H2"/>
    <property type="match status" value="13"/>
</dbReference>
<accession>A0ABP1SA96</accession>
<dbReference type="SUPFAM" id="SSF57667">
    <property type="entry name" value="beta-beta-alpha zinc fingers"/>
    <property type="match status" value="3"/>
</dbReference>
<keyword evidence="2" id="KW-0677">Repeat</keyword>
<evidence type="ECO:0000313" key="9">
    <source>
        <dbReference type="Proteomes" id="UP001642540"/>
    </source>
</evidence>
<feature type="domain" description="C2H2-type" evidence="7">
    <location>
        <begin position="517"/>
        <end position="540"/>
    </location>
</feature>
<evidence type="ECO:0000256" key="6">
    <source>
        <dbReference type="SAM" id="MobiDB-lite"/>
    </source>
</evidence>
<comment type="caution">
    <text evidence="8">The sequence shown here is derived from an EMBL/GenBank/DDBJ whole genome shotgun (WGS) entry which is preliminary data.</text>
</comment>